<proteinExistence type="predicted"/>
<accession>A0ABN8ZYK3</accession>
<feature type="region of interest" description="Disordered" evidence="1">
    <location>
        <begin position="75"/>
        <end position="96"/>
    </location>
</feature>
<gene>
    <name evidence="2" type="ORF">MRATA1EN1_LOCUS27987</name>
</gene>
<reference evidence="2" key="1">
    <citation type="submission" date="2023-04" db="EMBL/GenBank/DDBJ databases">
        <authorList>
            <consortium name="ELIXIR-Norway"/>
        </authorList>
    </citation>
    <scope>NUCLEOTIDE SEQUENCE [LARGE SCALE GENOMIC DNA]</scope>
</reference>
<feature type="compositionally biased region" description="Low complexity" evidence="1">
    <location>
        <begin position="75"/>
        <end position="86"/>
    </location>
</feature>
<organism evidence="2 3">
    <name type="scientific">Rangifer tarandus platyrhynchus</name>
    <name type="common">Svalbard reindeer</name>
    <dbReference type="NCBI Taxonomy" id="3082113"/>
    <lineage>
        <taxon>Eukaryota</taxon>
        <taxon>Metazoa</taxon>
        <taxon>Chordata</taxon>
        <taxon>Craniata</taxon>
        <taxon>Vertebrata</taxon>
        <taxon>Euteleostomi</taxon>
        <taxon>Mammalia</taxon>
        <taxon>Eutheria</taxon>
        <taxon>Laurasiatheria</taxon>
        <taxon>Artiodactyla</taxon>
        <taxon>Ruminantia</taxon>
        <taxon>Pecora</taxon>
        <taxon>Cervidae</taxon>
        <taxon>Odocoileinae</taxon>
        <taxon>Rangifer</taxon>
    </lineage>
</organism>
<evidence type="ECO:0000256" key="1">
    <source>
        <dbReference type="SAM" id="MobiDB-lite"/>
    </source>
</evidence>
<keyword evidence="3" id="KW-1185">Reference proteome</keyword>
<sequence>MLLYSRQNWKENSSVSLFLCDSETNPVVWKCSSVSGWGRYFCVCVSTCVCVRAQRGQCVCSLQAAGNVSGRGPRAPGHCSPAAGPPSAGGSGLSEPCSRRRASSAALLRKCVSYLENDESHNLLNILTVQTSFLLCQPGIGPISVTSSS</sequence>
<protein>
    <submittedName>
        <fullName evidence="2">Uncharacterized protein</fullName>
    </submittedName>
</protein>
<evidence type="ECO:0000313" key="3">
    <source>
        <dbReference type="Proteomes" id="UP001176941"/>
    </source>
</evidence>
<evidence type="ECO:0000313" key="2">
    <source>
        <dbReference type="EMBL" id="CAI9179025.1"/>
    </source>
</evidence>
<dbReference type="EMBL" id="OX459944">
    <property type="protein sequence ID" value="CAI9179025.1"/>
    <property type="molecule type" value="Genomic_DNA"/>
</dbReference>
<name>A0ABN8ZYK3_RANTA</name>
<dbReference type="Proteomes" id="UP001176941">
    <property type="component" value="Chromosome 8"/>
</dbReference>